<evidence type="ECO:0000313" key="8">
    <source>
        <dbReference type="Proteomes" id="UP000231279"/>
    </source>
</evidence>
<evidence type="ECO:0000313" key="7">
    <source>
        <dbReference type="EMBL" id="PIN05776.1"/>
    </source>
</evidence>
<dbReference type="AlphaFoldDB" id="A0A2G9GKJ2"/>
<keyword evidence="6" id="KW-0406">Ion transport</keyword>
<dbReference type="Proteomes" id="UP000231279">
    <property type="component" value="Unassembled WGS sequence"/>
</dbReference>
<dbReference type="GO" id="GO:0005375">
    <property type="term" value="F:copper ion transmembrane transporter activity"/>
    <property type="evidence" value="ECO:0007669"/>
    <property type="project" value="UniProtKB-UniRule"/>
</dbReference>
<dbReference type="PANTHER" id="PTHR12483:SF24">
    <property type="entry name" value="COPPER TRANSPORTER 2-RELATED"/>
    <property type="match status" value="1"/>
</dbReference>
<comment type="similarity">
    <text evidence="1 6">Belongs to the copper transporter (Ctr) (TC 1.A.56) family. SLC31A subfamily.</text>
</comment>
<evidence type="ECO:0000256" key="3">
    <source>
        <dbReference type="ARBA" id="ARBA00022796"/>
    </source>
</evidence>
<evidence type="ECO:0000256" key="1">
    <source>
        <dbReference type="ARBA" id="ARBA00006921"/>
    </source>
</evidence>
<evidence type="ECO:0000256" key="5">
    <source>
        <dbReference type="ARBA" id="ARBA00023136"/>
    </source>
</evidence>
<dbReference type="EMBL" id="NKXS01004632">
    <property type="protein sequence ID" value="PIN05776.1"/>
    <property type="molecule type" value="Genomic_DNA"/>
</dbReference>
<sequence>MNSGDHMHGMGGPPPSNGTTMMHRRHMMMHMTFFWGKNAEILFDGWPGYDNLGMYILALVVVFLLALTVEGLSHCKFLRGTTAAPAVMGMVQTALYTVRIGLGYLVMLALMSFNVGVFLVAVLGHGIGFFFFGSGAFNKQTAAAAVSGKGSDLPPVNC</sequence>
<dbReference type="OrthoDB" id="73901at2759"/>
<keyword evidence="2 6" id="KW-0812">Transmembrane</keyword>
<dbReference type="InterPro" id="IPR007274">
    <property type="entry name" value="Cop_transporter"/>
</dbReference>
<dbReference type="PANTHER" id="PTHR12483">
    <property type="entry name" value="SOLUTE CARRIER FAMILY 31 COPPER TRANSPORTERS"/>
    <property type="match status" value="1"/>
</dbReference>
<proteinExistence type="inferred from homology"/>
<comment type="caution">
    <text evidence="7">The sequence shown here is derived from an EMBL/GenBank/DDBJ whole genome shotgun (WGS) entry which is preliminary data.</text>
</comment>
<keyword evidence="3 6" id="KW-0187">Copper transport</keyword>
<keyword evidence="6" id="KW-0813">Transport</keyword>
<evidence type="ECO:0000256" key="2">
    <source>
        <dbReference type="ARBA" id="ARBA00022692"/>
    </source>
</evidence>
<feature type="transmembrane region" description="Helical" evidence="6">
    <location>
        <begin position="104"/>
        <end position="132"/>
    </location>
</feature>
<feature type="transmembrane region" description="Helical" evidence="6">
    <location>
        <begin position="52"/>
        <end position="69"/>
    </location>
</feature>
<comment type="subcellular location">
    <subcellularLocation>
        <location evidence="6">Membrane</location>
        <topology evidence="6">Multi-pass membrane protein</topology>
    </subcellularLocation>
</comment>
<dbReference type="STRING" id="429701.A0A2G9GKJ2"/>
<dbReference type="Pfam" id="PF04145">
    <property type="entry name" value="Ctr"/>
    <property type="match status" value="1"/>
</dbReference>
<organism evidence="7 8">
    <name type="scientific">Handroanthus impetiginosus</name>
    <dbReference type="NCBI Taxonomy" id="429701"/>
    <lineage>
        <taxon>Eukaryota</taxon>
        <taxon>Viridiplantae</taxon>
        <taxon>Streptophyta</taxon>
        <taxon>Embryophyta</taxon>
        <taxon>Tracheophyta</taxon>
        <taxon>Spermatophyta</taxon>
        <taxon>Magnoliopsida</taxon>
        <taxon>eudicotyledons</taxon>
        <taxon>Gunneridae</taxon>
        <taxon>Pentapetalae</taxon>
        <taxon>asterids</taxon>
        <taxon>lamiids</taxon>
        <taxon>Lamiales</taxon>
        <taxon>Bignoniaceae</taxon>
        <taxon>Crescentiina</taxon>
        <taxon>Tabebuia alliance</taxon>
        <taxon>Handroanthus</taxon>
    </lineage>
</organism>
<accession>A0A2G9GKJ2</accession>
<name>A0A2G9GKJ2_9LAMI</name>
<keyword evidence="4 6" id="KW-1133">Transmembrane helix</keyword>
<evidence type="ECO:0000256" key="4">
    <source>
        <dbReference type="ARBA" id="ARBA00022989"/>
    </source>
</evidence>
<protein>
    <recommendedName>
        <fullName evidence="6">Copper transport protein</fullName>
    </recommendedName>
</protein>
<keyword evidence="5 6" id="KW-0472">Membrane</keyword>
<keyword evidence="6" id="KW-0186">Copper</keyword>
<dbReference type="GO" id="GO:0005886">
    <property type="term" value="C:plasma membrane"/>
    <property type="evidence" value="ECO:0007669"/>
    <property type="project" value="TreeGrafter"/>
</dbReference>
<evidence type="ECO:0000256" key="6">
    <source>
        <dbReference type="RuleBase" id="RU367022"/>
    </source>
</evidence>
<reference evidence="8" key="1">
    <citation type="journal article" date="2018" name="Gigascience">
        <title>Genome assembly of the Pink Ipe (Handroanthus impetiginosus, Bignoniaceae), a highly valued, ecologically keystone Neotropical timber forest tree.</title>
        <authorList>
            <person name="Silva-Junior O.B."/>
            <person name="Grattapaglia D."/>
            <person name="Novaes E."/>
            <person name="Collevatti R.G."/>
        </authorList>
    </citation>
    <scope>NUCLEOTIDE SEQUENCE [LARGE SCALE GENOMIC DNA]</scope>
    <source>
        <strain evidence="8">cv. UFG-1</strain>
    </source>
</reference>
<gene>
    <name evidence="7" type="ORF">CDL12_21682</name>
</gene>
<keyword evidence="8" id="KW-1185">Reference proteome</keyword>